<dbReference type="EMBL" id="JADGJH010000286">
    <property type="protein sequence ID" value="KAJ3131654.1"/>
    <property type="molecule type" value="Genomic_DNA"/>
</dbReference>
<dbReference type="AlphaFoldDB" id="A0AAD5T7W7"/>
<comment type="caution">
    <text evidence="3">The sequence shown here is derived from an EMBL/GenBank/DDBJ whole genome shotgun (WGS) entry which is preliminary data.</text>
</comment>
<sequence>MELNRMSMSAFEKCQITTLLGELGRIYTTILLRNAKQYYAQLVDERTGKLFKIYEHIEVLSHTGEKQFAFQVTDKNYTTKSLILQGFIDDLYKANTLFIKERRHTIFSVESSGKAAIAGKPEDNDRLFSCTKDNLAKAIMKMAIQFTKWGENHLVDHDNMLFGVINKLQESLKNKEKTILNLIQERKELSENFHHNVRLATSTAITDIYAELASKSVEINDLRKSRRIEEKKLRTKIVDEYNDLVNELVLENHVMRNRFNEYRTNTVQEMMDIIAQTKKEELEHFVQSSEIPDHLKTSALKTIEYDEKIETLKSELHEINMTLMKVRTMYTIKEQSLKSSFAKKIKKLTEDNVHAEEKLWDSYRNSEARELALRKIIAKNNKDLIAAESRNDNFQKQLKDDQSKMRQTTAKDRSNAARLKYESLSNETRTNDAVEKLKYYEKINVDQLLVELKEKTRIIEELLNKSRNEAKIATQRELSNRTENLYDKQDIRPATATPAIINGKKPRTPVDDLLLRLAATTDENTELKRKLRILTVNSAKKAILGAIPKTKQDAISSKEIGVQTTVLDLNNNSQIFETINPYSTLELEDFDGTDLEFAEFPEFDAVRASKQLFQPKSHTKLSEAIKLYSKTARPTSREAIQGENELNARRKLNRPSFHELQLHSEHISENDIGNSKKLKRVVMLDNVSTQNQSRISSAQQFSNKILSIGGQSFSKNGKYVGTAFPDV</sequence>
<accession>A0AAD5T7W7</accession>
<dbReference type="InterPro" id="IPR040401">
    <property type="entry name" value="CCDC162"/>
</dbReference>
<evidence type="ECO:0000313" key="3">
    <source>
        <dbReference type="EMBL" id="KAJ3131654.1"/>
    </source>
</evidence>
<evidence type="ECO:0000313" key="4">
    <source>
        <dbReference type="Proteomes" id="UP001211907"/>
    </source>
</evidence>
<keyword evidence="1" id="KW-0175">Coiled coil</keyword>
<gene>
    <name evidence="3" type="ORF">HK100_006143</name>
</gene>
<feature type="coiled-coil region" evidence="1">
    <location>
        <begin position="165"/>
        <end position="192"/>
    </location>
</feature>
<proteinExistence type="predicted"/>
<name>A0AAD5T7W7_9FUNG</name>
<evidence type="ECO:0000256" key="2">
    <source>
        <dbReference type="SAM" id="MobiDB-lite"/>
    </source>
</evidence>
<feature type="region of interest" description="Disordered" evidence="2">
    <location>
        <begin position="395"/>
        <end position="416"/>
    </location>
</feature>
<dbReference type="PANTHER" id="PTHR33331:SF13">
    <property type="entry name" value="COILED-COIL DOMAIN CONTAINING 162"/>
    <property type="match status" value="1"/>
</dbReference>
<keyword evidence="4" id="KW-1185">Reference proteome</keyword>
<reference evidence="3" key="1">
    <citation type="submission" date="2020-05" db="EMBL/GenBank/DDBJ databases">
        <title>Phylogenomic resolution of chytrid fungi.</title>
        <authorList>
            <person name="Stajich J.E."/>
            <person name="Amses K."/>
            <person name="Simmons R."/>
            <person name="Seto K."/>
            <person name="Myers J."/>
            <person name="Bonds A."/>
            <person name="Quandt C.A."/>
            <person name="Barry K."/>
            <person name="Liu P."/>
            <person name="Grigoriev I."/>
            <person name="Longcore J.E."/>
            <person name="James T.Y."/>
        </authorList>
    </citation>
    <scope>NUCLEOTIDE SEQUENCE</scope>
    <source>
        <strain evidence="3">JEL0513</strain>
    </source>
</reference>
<feature type="coiled-coil region" evidence="1">
    <location>
        <begin position="510"/>
        <end position="537"/>
    </location>
</feature>
<evidence type="ECO:0000256" key="1">
    <source>
        <dbReference type="SAM" id="Coils"/>
    </source>
</evidence>
<dbReference type="Proteomes" id="UP001211907">
    <property type="component" value="Unassembled WGS sequence"/>
</dbReference>
<protein>
    <submittedName>
        <fullName evidence="3">Uncharacterized protein</fullName>
    </submittedName>
</protein>
<organism evidence="3 4">
    <name type="scientific">Physocladia obscura</name>
    <dbReference type="NCBI Taxonomy" id="109957"/>
    <lineage>
        <taxon>Eukaryota</taxon>
        <taxon>Fungi</taxon>
        <taxon>Fungi incertae sedis</taxon>
        <taxon>Chytridiomycota</taxon>
        <taxon>Chytridiomycota incertae sedis</taxon>
        <taxon>Chytridiomycetes</taxon>
        <taxon>Chytridiales</taxon>
        <taxon>Chytriomycetaceae</taxon>
        <taxon>Physocladia</taxon>
    </lineage>
</organism>
<dbReference type="PANTHER" id="PTHR33331">
    <property type="entry name" value="COILED-COIL DOMAIN-CONTAINING PROTEIN 162"/>
    <property type="match status" value="1"/>
</dbReference>